<dbReference type="EMBL" id="PVWJ01000167">
    <property type="protein sequence ID" value="PSB00723.1"/>
    <property type="molecule type" value="Genomic_DNA"/>
</dbReference>
<dbReference type="InterPro" id="IPR011335">
    <property type="entry name" value="Restrct_endonuc-II-like"/>
</dbReference>
<proteinExistence type="predicted"/>
<dbReference type="Proteomes" id="UP000238762">
    <property type="component" value="Unassembled WGS sequence"/>
</dbReference>
<dbReference type="CDD" id="cd06260">
    <property type="entry name" value="DUF820-like"/>
    <property type="match status" value="1"/>
</dbReference>
<feature type="domain" description="Putative restriction endonuclease" evidence="1">
    <location>
        <begin position="17"/>
        <end position="187"/>
    </location>
</feature>
<dbReference type="InterPro" id="IPR012296">
    <property type="entry name" value="Nuclease_put_TT1808"/>
</dbReference>
<accession>A0A2T1BXS5</accession>
<protein>
    <recommendedName>
        <fullName evidence="1">Putative restriction endonuclease domain-containing protein</fullName>
    </recommendedName>
</protein>
<dbReference type="Pfam" id="PF05685">
    <property type="entry name" value="Uma2"/>
    <property type="match status" value="1"/>
</dbReference>
<dbReference type="SUPFAM" id="SSF52980">
    <property type="entry name" value="Restriction endonuclease-like"/>
    <property type="match status" value="1"/>
</dbReference>
<organism evidence="2 3">
    <name type="scientific">Merismopedia glauca CCAP 1448/3</name>
    <dbReference type="NCBI Taxonomy" id="1296344"/>
    <lineage>
        <taxon>Bacteria</taxon>
        <taxon>Bacillati</taxon>
        <taxon>Cyanobacteriota</taxon>
        <taxon>Cyanophyceae</taxon>
        <taxon>Synechococcales</taxon>
        <taxon>Merismopediaceae</taxon>
        <taxon>Merismopedia</taxon>
    </lineage>
</organism>
<evidence type="ECO:0000313" key="2">
    <source>
        <dbReference type="EMBL" id="PSB00723.1"/>
    </source>
</evidence>
<evidence type="ECO:0000313" key="3">
    <source>
        <dbReference type="Proteomes" id="UP000238762"/>
    </source>
</evidence>
<dbReference type="InterPro" id="IPR008538">
    <property type="entry name" value="Uma2"/>
</dbReference>
<comment type="caution">
    <text evidence="2">The sequence shown here is derived from an EMBL/GenBank/DDBJ whole genome shotgun (WGS) entry which is preliminary data.</text>
</comment>
<gene>
    <name evidence="2" type="ORF">C7B64_22005</name>
</gene>
<dbReference type="PANTHER" id="PTHR34107">
    <property type="entry name" value="SLL0198 PROTEIN-RELATED"/>
    <property type="match status" value="1"/>
</dbReference>
<dbReference type="Gene3D" id="3.90.1570.10">
    <property type="entry name" value="tt1808, chain A"/>
    <property type="match status" value="1"/>
</dbReference>
<reference evidence="2 3" key="1">
    <citation type="submission" date="2018-02" db="EMBL/GenBank/DDBJ databases">
        <authorList>
            <person name="Cohen D.B."/>
            <person name="Kent A.D."/>
        </authorList>
    </citation>
    <scope>NUCLEOTIDE SEQUENCE [LARGE SCALE GENOMIC DNA]</scope>
    <source>
        <strain evidence="2 3">CCAP 1448/3</strain>
    </source>
</reference>
<dbReference type="OrthoDB" id="454453at2"/>
<dbReference type="PANTHER" id="PTHR34107:SF6">
    <property type="entry name" value="SLR0981 PROTEIN"/>
    <property type="match status" value="1"/>
</dbReference>
<keyword evidence="3" id="KW-1185">Reference proteome</keyword>
<evidence type="ECO:0000259" key="1">
    <source>
        <dbReference type="Pfam" id="PF05685"/>
    </source>
</evidence>
<name>A0A2T1BXS5_9CYAN</name>
<dbReference type="RefSeq" id="WP_106291424.1">
    <property type="nucleotide sequence ID" value="NZ_CAWNTC010000208.1"/>
</dbReference>
<dbReference type="AlphaFoldDB" id="A0A2T1BXS5"/>
<reference evidence="2 3" key="2">
    <citation type="submission" date="2018-03" db="EMBL/GenBank/DDBJ databases">
        <title>The ancient ancestry and fast evolution of plastids.</title>
        <authorList>
            <person name="Moore K.R."/>
            <person name="Magnabosco C."/>
            <person name="Momper L."/>
            <person name="Gold D.A."/>
            <person name="Bosak T."/>
            <person name="Fournier G.P."/>
        </authorList>
    </citation>
    <scope>NUCLEOTIDE SEQUENCE [LARGE SCALE GENOMIC DNA]</scope>
    <source>
        <strain evidence="2 3">CCAP 1448/3</strain>
    </source>
</reference>
<sequence length="191" mass="21699">MTAYTVNLNPLVEMTDEQFYWLCRANPDLKLERNSQGELIIMSPTGGETGNRNSEIGADLVFWNRRTKLGKVFDSSTCFKLPNGGNRSPDVAWVRQDSWDALTAEQKEKFPPLAPDFVLELMSPTDILTETQAKIREYMTSGVKLGWLIHRQTRTVEIYRLGHEVETLESPTTLSGEDVMPGFVLELQSVW</sequence>